<sequence length="79" mass="9274">MGESLTIFDMVNMKIKQHENGFSLWMLEPCDDGELREKCLIDGSLVKESGEIKLNNKEHRMFQPIYHENDSSIKIKKFK</sequence>
<keyword evidence="2" id="KW-1185">Reference proteome</keyword>
<accession>A0ABP3UAP6</accession>
<dbReference type="EMBL" id="BAAAGE010000003">
    <property type="protein sequence ID" value="GAA0725746.1"/>
    <property type="molecule type" value="Genomic_DNA"/>
</dbReference>
<dbReference type="Proteomes" id="UP001501758">
    <property type="component" value="Unassembled WGS sequence"/>
</dbReference>
<comment type="caution">
    <text evidence="1">The sequence shown here is derived from an EMBL/GenBank/DDBJ whole genome shotgun (WGS) entry which is preliminary data.</text>
</comment>
<reference evidence="2" key="1">
    <citation type="journal article" date="2019" name="Int. J. Syst. Evol. Microbiol.">
        <title>The Global Catalogue of Microorganisms (GCM) 10K type strain sequencing project: providing services to taxonomists for standard genome sequencing and annotation.</title>
        <authorList>
            <consortium name="The Broad Institute Genomics Platform"/>
            <consortium name="The Broad Institute Genome Sequencing Center for Infectious Disease"/>
            <person name="Wu L."/>
            <person name="Ma J."/>
        </authorList>
    </citation>
    <scope>NUCLEOTIDE SEQUENCE [LARGE SCALE GENOMIC DNA]</scope>
    <source>
        <strain evidence="2">JCM 15974</strain>
    </source>
</reference>
<proteinExistence type="predicted"/>
<dbReference type="RefSeq" id="WP_343913260.1">
    <property type="nucleotide sequence ID" value="NZ_BAAAGE010000003.1"/>
</dbReference>
<protein>
    <submittedName>
        <fullName evidence="1">Uncharacterized protein</fullName>
    </submittedName>
</protein>
<organism evidence="1 2">
    <name type="scientific">Aquimarina litoralis</name>
    <dbReference type="NCBI Taxonomy" id="584605"/>
    <lineage>
        <taxon>Bacteria</taxon>
        <taxon>Pseudomonadati</taxon>
        <taxon>Bacteroidota</taxon>
        <taxon>Flavobacteriia</taxon>
        <taxon>Flavobacteriales</taxon>
        <taxon>Flavobacteriaceae</taxon>
        <taxon>Aquimarina</taxon>
    </lineage>
</organism>
<gene>
    <name evidence="1" type="ORF">GCM10009430_31870</name>
</gene>
<evidence type="ECO:0000313" key="2">
    <source>
        <dbReference type="Proteomes" id="UP001501758"/>
    </source>
</evidence>
<evidence type="ECO:0000313" key="1">
    <source>
        <dbReference type="EMBL" id="GAA0725746.1"/>
    </source>
</evidence>
<name>A0ABP3UAP6_9FLAO</name>